<dbReference type="InterPro" id="IPR011990">
    <property type="entry name" value="TPR-like_helical_dom_sf"/>
</dbReference>
<evidence type="ECO:0000313" key="1">
    <source>
        <dbReference type="EMBL" id="CAB4663777.1"/>
    </source>
</evidence>
<dbReference type="Gene3D" id="1.25.40.10">
    <property type="entry name" value="Tetratricopeptide repeat domain"/>
    <property type="match status" value="2"/>
</dbReference>
<dbReference type="SMART" id="SM00028">
    <property type="entry name" value="TPR"/>
    <property type="match status" value="4"/>
</dbReference>
<accession>A0A6J6LPJ1</accession>
<dbReference type="InterPro" id="IPR019734">
    <property type="entry name" value="TPR_rpt"/>
</dbReference>
<dbReference type="SUPFAM" id="SSF48452">
    <property type="entry name" value="TPR-like"/>
    <property type="match status" value="1"/>
</dbReference>
<protein>
    <submittedName>
        <fullName evidence="1">Unannotated protein</fullName>
    </submittedName>
</protein>
<proteinExistence type="predicted"/>
<sequence>MSEEKALDELEKELWQRAANNEGSIRADAYIGLSRIAFDKGKFKESLALCESARDIFESEGKSQYQREIFDVSVGISKNYGELKLAGQAAKALGEAIEIAEIIGIEEVDDLHRDQGRLFFDAGEYENSIAAHQRAIESTHKYFRDESVGIDYFNIAMGLYELGRYGESIEAYLKSRQGFAADKEIASVADCDYRICGNYAKLEDAVQIEYYGRRALDFYTILSDYRKIWNLKYYFGIAAKALGELEKAGELFEEAKNLAHAMGWQEWEFLIAVEKECAYLCEANGMSDQAKEILRRIASVEEIVNVAVIHEAA</sequence>
<organism evidence="1">
    <name type="scientific">freshwater metagenome</name>
    <dbReference type="NCBI Taxonomy" id="449393"/>
    <lineage>
        <taxon>unclassified sequences</taxon>
        <taxon>metagenomes</taxon>
        <taxon>ecological metagenomes</taxon>
    </lineage>
</organism>
<dbReference type="AlphaFoldDB" id="A0A6J6LPJ1"/>
<gene>
    <name evidence="1" type="ORF">UFOPK2329_00110</name>
</gene>
<dbReference type="EMBL" id="CAEZWZ010000007">
    <property type="protein sequence ID" value="CAB4663777.1"/>
    <property type="molecule type" value="Genomic_DNA"/>
</dbReference>
<name>A0A6J6LPJ1_9ZZZZ</name>
<reference evidence="1" key="1">
    <citation type="submission" date="2020-05" db="EMBL/GenBank/DDBJ databases">
        <authorList>
            <person name="Chiriac C."/>
            <person name="Salcher M."/>
            <person name="Ghai R."/>
            <person name="Kavagutti S V."/>
        </authorList>
    </citation>
    <scope>NUCLEOTIDE SEQUENCE</scope>
</reference>